<accession>A0ABT9XKD0</accession>
<gene>
    <name evidence="2" type="ORF">J2S03_002633</name>
</gene>
<dbReference type="Proteomes" id="UP001232973">
    <property type="component" value="Unassembled WGS sequence"/>
</dbReference>
<dbReference type="InterPro" id="IPR001279">
    <property type="entry name" value="Metallo-B-lactamas"/>
</dbReference>
<feature type="domain" description="Metallo-beta-lactamase" evidence="1">
    <location>
        <begin position="16"/>
        <end position="207"/>
    </location>
</feature>
<name>A0ABT9XKD0_9BACL</name>
<dbReference type="PANTHER" id="PTHR42951">
    <property type="entry name" value="METALLO-BETA-LACTAMASE DOMAIN-CONTAINING"/>
    <property type="match status" value="1"/>
</dbReference>
<evidence type="ECO:0000313" key="3">
    <source>
        <dbReference type="Proteomes" id="UP001232973"/>
    </source>
</evidence>
<dbReference type="RefSeq" id="WP_274454462.1">
    <property type="nucleotide sequence ID" value="NZ_CP067097.1"/>
</dbReference>
<dbReference type="SMART" id="SM00849">
    <property type="entry name" value="Lactamase_B"/>
    <property type="match status" value="1"/>
</dbReference>
<comment type="caution">
    <text evidence="2">The sequence shown here is derived from an EMBL/GenBank/DDBJ whole genome shotgun (WGS) entry which is preliminary data.</text>
</comment>
<evidence type="ECO:0000313" key="2">
    <source>
        <dbReference type="EMBL" id="MDQ0190766.1"/>
    </source>
</evidence>
<dbReference type="PANTHER" id="PTHR42951:SF14">
    <property type="entry name" value="METALLO-BETA-LACTAMASE SUPERFAMILY PROTEIN"/>
    <property type="match status" value="1"/>
</dbReference>
<dbReference type="CDD" id="cd07743">
    <property type="entry name" value="metallo-hydrolase-like_MBL-fold"/>
    <property type="match status" value="1"/>
</dbReference>
<dbReference type="Gene3D" id="3.60.15.10">
    <property type="entry name" value="Ribonuclease Z/Hydroxyacylglutathione hydrolase-like"/>
    <property type="match status" value="1"/>
</dbReference>
<dbReference type="InterPro" id="IPR050855">
    <property type="entry name" value="NDM-1-like"/>
</dbReference>
<sequence length="299" mass="32442">MELTAVHEHVWVIRGAVNMGLVRTQGDGLVAVDTGLDKQAGKTLEKAAKEIGLPLRAIVNTHAHADHFGGNAYLLSRTPVTVYAPEGEAAVIRRPMFEPEYLWQGASPLPQLQNKFLLAQASPVHVEYTPGVPFEVDGTTFLPVALPGHAAAQCGILVHDVCFAADAYFDPPVVDKHGVPYMVDYLATCRSADSLRSVQAAWFVPGHGEPARRPDAVIDYLKQRHEQAFQTVLAACRHPRSLDELLADVCRARNLAPANPGAYVLLRTPIAAYVTAAVGQGRMEIIMDGGKLQFLTIEK</sequence>
<keyword evidence="3" id="KW-1185">Reference proteome</keyword>
<dbReference type="Pfam" id="PF00753">
    <property type="entry name" value="Lactamase_B"/>
    <property type="match status" value="1"/>
</dbReference>
<dbReference type="SUPFAM" id="SSF56281">
    <property type="entry name" value="Metallo-hydrolase/oxidoreductase"/>
    <property type="match status" value="1"/>
</dbReference>
<protein>
    <submittedName>
        <fullName evidence="2">Glyoxylase-like metal-dependent hydrolase (Beta-lactamase superfamily II)</fullName>
    </submittedName>
</protein>
<reference evidence="2 3" key="1">
    <citation type="submission" date="2023-07" db="EMBL/GenBank/DDBJ databases">
        <title>Genomic Encyclopedia of Type Strains, Phase IV (KMG-IV): sequencing the most valuable type-strain genomes for metagenomic binning, comparative biology and taxonomic classification.</title>
        <authorList>
            <person name="Goeker M."/>
        </authorList>
    </citation>
    <scope>NUCLEOTIDE SEQUENCE [LARGE SCALE GENOMIC DNA]</scope>
    <source>
        <strain evidence="2 3">DSM 4006</strain>
    </source>
</reference>
<evidence type="ECO:0000259" key="1">
    <source>
        <dbReference type="SMART" id="SM00849"/>
    </source>
</evidence>
<dbReference type="EMBL" id="JAUSTP010000023">
    <property type="protein sequence ID" value="MDQ0190766.1"/>
    <property type="molecule type" value="Genomic_DNA"/>
</dbReference>
<dbReference type="InterPro" id="IPR036866">
    <property type="entry name" value="RibonucZ/Hydroxyglut_hydro"/>
</dbReference>
<organism evidence="2 3">
    <name type="scientific">Alicyclobacillus cycloheptanicus</name>
    <dbReference type="NCBI Taxonomy" id="1457"/>
    <lineage>
        <taxon>Bacteria</taxon>
        <taxon>Bacillati</taxon>
        <taxon>Bacillota</taxon>
        <taxon>Bacilli</taxon>
        <taxon>Bacillales</taxon>
        <taxon>Alicyclobacillaceae</taxon>
        <taxon>Alicyclobacillus</taxon>
    </lineage>
</organism>
<proteinExistence type="predicted"/>